<feature type="coiled-coil region" evidence="1">
    <location>
        <begin position="279"/>
        <end position="320"/>
    </location>
</feature>
<feature type="region of interest" description="Disordered" evidence="2">
    <location>
        <begin position="150"/>
        <end position="169"/>
    </location>
</feature>
<keyword evidence="5" id="KW-1185">Reference proteome</keyword>
<protein>
    <recommendedName>
        <fullName evidence="3">TerB-C domain-containing protein</fullName>
    </recommendedName>
</protein>
<sequence length="497" mass="54139">MVKQRLFLGSVAFGISFGISFVTGRNLGNAIGAGATTTVATIAAALVVDRKYHGQAYNRIADLKNHIQALQQRRAEAYHAYQQLEAEKEQLAVSLDTLAMQSAQPRLMSAPSSRSLPPALKGLSWDLSTAARTQPPIEVKPYELPTEISAADSAASSPWGNPATGRQSDTQINDTLNQELLADATAAKRKIEANLAALQAELSQIKGQITDHRQNREKLSRELANLREEKRQLEAIAKTLKGEVKDLETCRVELEQFLAYAEAKKHELETGTNPLQEALKQLQTQVSSLQVELSVLEAQILDRRSQKEALEQQLEALDAAQLAVTMPPKAPVKPELKGKHGSSNGSNGNSEAYSQKAIVHQDALLKQPLATASVHQPTTGSAQTKATVAVPEPIGLEKTSSDLPSEWTEFMVQLPEYELQVIKVIVEQNRPAAVLKHIAEENLTMPELLIDSINERALETIGDLLIDAGSGAGSATIVRDHLKTVKKLLKTYEYLAN</sequence>
<accession>A0A2T1ELJ2</accession>
<feature type="coiled-coil region" evidence="1">
    <location>
        <begin position="181"/>
        <end position="250"/>
    </location>
</feature>
<name>A0A2T1ELJ2_9CYAN</name>
<organism evidence="4 5">
    <name type="scientific">Stenomitos frigidus ULC18</name>
    <dbReference type="NCBI Taxonomy" id="2107698"/>
    <lineage>
        <taxon>Bacteria</taxon>
        <taxon>Bacillati</taxon>
        <taxon>Cyanobacteriota</taxon>
        <taxon>Cyanophyceae</taxon>
        <taxon>Leptolyngbyales</taxon>
        <taxon>Leptolyngbyaceae</taxon>
        <taxon>Stenomitos</taxon>
    </lineage>
</organism>
<dbReference type="EMBL" id="PVWK01000017">
    <property type="protein sequence ID" value="PSB33581.1"/>
    <property type="molecule type" value="Genomic_DNA"/>
</dbReference>
<evidence type="ECO:0000256" key="1">
    <source>
        <dbReference type="SAM" id="Coils"/>
    </source>
</evidence>
<proteinExistence type="predicted"/>
<feature type="region of interest" description="Disordered" evidence="2">
    <location>
        <begin position="329"/>
        <end position="351"/>
    </location>
</feature>
<feature type="domain" description="TerB-C" evidence="3">
    <location>
        <begin position="398"/>
        <end position="485"/>
    </location>
</feature>
<feature type="coiled-coil region" evidence="1">
    <location>
        <begin position="53"/>
        <end position="101"/>
    </location>
</feature>
<reference evidence="5" key="1">
    <citation type="submission" date="2018-02" db="EMBL/GenBank/DDBJ databases">
        <authorList>
            <person name="Moore K."/>
            <person name="Momper L."/>
        </authorList>
    </citation>
    <scope>NUCLEOTIDE SEQUENCE [LARGE SCALE GENOMIC DNA]</scope>
    <source>
        <strain evidence="5">ULC18</strain>
    </source>
</reference>
<reference evidence="4 5" key="2">
    <citation type="submission" date="2018-03" db="EMBL/GenBank/DDBJ databases">
        <title>The ancient ancestry and fast evolution of plastids.</title>
        <authorList>
            <person name="Moore K.R."/>
            <person name="Magnabosco C."/>
            <person name="Momper L."/>
            <person name="Gold D.A."/>
            <person name="Bosak T."/>
            <person name="Fournier G.P."/>
        </authorList>
    </citation>
    <scope>NUCLEOTIDE SEQUENCE [LARGE SCALE GENOMIC DNA]</scope>
    <source>
        <strain evidence="4 5">ULC18</strain>
    </source>
</reference>
<keyword evidence="1" id="KW-0175">Coiled coil</keyword>
<evidence type="ECO:0000259" key="3">
    <source>
        <dbReference type="Pfam" id="PF15615"/>
    </source>
</evidence>
<feature type="compositionally biased region" description="Polar residues" evidence="2">
    <location>
        <begin position="154"/>
        <end position="169"/>
    </location>
</feature>
<evidence type="ECO:0000313" key="4">
    <source>
        <dbReference type="EMBL" id="PSB33581.1"/>
    </source>
</evidence>
<dbReference type="Pfam" id="PF15615">
    <property type="entry name" value="TerB_C"/>
    <property type="match status" value="1"/>
</dbReference>
<dbReference type="AlphaFoldDB" id="A0A2T1ELJ2"/>
<dbReference type="RefSeq" id="WP_106254943.1">
    <property type="nucleotide sequence ID" value="NZ_CAWNSW010000080.1"/>
</dbReference>
<evidence type="ECO:0000256" key="2">
    <source>
        <dbReference type="SAM" id="MobiDB-lite"/>
    </source>
</evidence>
<feature type="compositionally biased region" description="Low complexity" evidence="2">
    <location>
        <begin position="341"/>
        <end position="350"/>
    </location>
</feature>
<gene>
    <name evidence="4" type="ORF">C7B82_03580</name>
</gene>
<dbReference type="OrthoDB" id="460892at2"/>
<dbReference type="InterPro" id="IPR028932">
    <property type="entry name" value="TerB-C"/>
</dbReference>
<dbReference type="Gene3D" id="1.10.287.1490">
    <property type="match status" value="1"/>
</dbReference>
<comment type="caution">
    <text evidence="4">The sequence shown here is derived from an EMBL/GenBank/DDBJ whole genome shotgun (WGS) entry which is preliminary data.</text>
</comment>
<dbReference type="Proteomes" id="UP000239576">
    <property type="component" value="Unassembled WGS sequence"/>
</dbReference>
<evidence type="ECO:0000313" key="5">
    <source>
        <dbReference type="Proteomes" id="UP000239576"/>
    </source>
</evidence>